<accession>A0AAQ2DCW1</accession>
<evidence type="ECO:0000313" key="1">
    <source>
        <dbReference type="EMBL" id="THF32266.1"/>
    </source>
</evidence>
<comment type="caution">
    <text evidence="1">The sequence shown here is derived from an EMBL/GenBank/DDBJ whole genome shotgun (WGS) entry which is preliminary data.</text>
</comment>
<evidence type="ECO:0000313" key="2">
    <source>
        <dbReference type="Proteomes" id="UP000310574"/>
    </source>
</evidence>
<gene>
    <name evidence="1" type="ORF">E5170_11435</name>
</gene>
<name>A0AAQ2DCW1_9PSED</name>
<dbReference type="AlphaFoldDB" id="A0AAQ2DCW1"/>
<sequence length="67" mass="7436">MTEQNDFPGKSHAWLKGRGDAIVYGDDVWDMANPPYFVGSPEAFDWNSGVEAGLDEFADEQHADESD</sequence>
<protein>
    <submittedName>
        <fullName evidence="1">Uncharacterized protein</fullName>
    </submittedName>
</protein>
<dbReference type="RefSeq" id="WP_136492825.1">
    <property type="nucleotide sequence ID" value="NZ_SSBS01000003.1"/>
</dbReference>
<organism evidence="1 2">
    <name type="scientific">Pseudomonas atacamensis</name>
    <dbReference type="NCBI Taxonomy" id="2565368"/>
    <lineage>
        <taxon>Bacteria</taxon>
        <taxon>Pseudomonadati</taxon>
        <taxon>Pseudomonadota</taxon>
        <taxon>Gammaproteobacteria</taxon>
        <taxon>Pseudomonadales</taxon>
        <taxon>Pseudomonadaceae</taxon>
        <taxon>Pseudomonas</taxon>
    </lineage>
</organism>
<reference evidence="1 2" key="1">
    <citation type="submission" date="2019-04" db="EMBL/GenBank/DDBJ databases">
        <title>Draft genome sequence of Pseudomonas sp. M7D1 isolated from rhizosphere of plant the flowery desert.</title>
        <authorList>
            <person name="Poblete-Morales M."/>
            <person name="Plaza N."/>
            <person name="Corsini G."/>
            <person name="Silva E."/>
        </authorList>
    </citation>
    <scope>NUCLEOTIDE SEQUENCE [LARGE SCALE GENOMIC DNA]</scope>
    <source>
        <strain evidence="1 2">M7D1</strain>
    </source>
</reference>
<dbReference type="EMBL" id="SSBS01000003">
    <property type="protein sequence ID" value="THF32266.1"/>
    <property type="molecule type" value="Genomic_DNA"/>
</dbReference>
<dbReference type="Proteomes" id="UP000310574">
    <property type="component" value="Unassembled WGS sequence"/>
</dbReference>
<proteinExistence type="predicted"/>